<protein>
    <submittedName>
        <fullName evidence="1">FAD-dependent oxidoreductase</fullName>
    </submittedName>
</protein>
<dbReference type="AlphaFoldDB" id="A0A5Q2TS38"/>
<dbReference type="SUPFAM" id="SSF51905">
    <property type="entry name" value="FAD/NAD(P)-binding domain"/>
    <property type="match status" value="1"/>
</dbReference>
<dbReference type="KEGG" id="grc:GI584_05300"/>
<proteinExistence type="predicted"/>
<dbReference type="EMBL" id="CP045915">
    <property type="protein sequence ID" value="QGH36932.1"/>
    <property type="molecule type" value="Genomic_DNA"/>
</dbReference>
<evidence type="ECO:0000313" key="2">
    <source>
        <dbReference type="Proteomes" id="UP000339690"/>
    </source>
</evidence>
<dbReference type="Gene3D" id="3.50.50.60">
    <property type="entry name" value="FAD/NAD(P)-binding domain"/>
    <property type="match status" value="1"/>
</dbReference>
<accession>A0A5Q2TS38</accession>
<dbReference type="Proteomes" id="UP000339690">
    <property type="component" value="Chromosome"/>
</dbReference>
<sequence>MSKKWERDLSVDGSSLVIVGGGFRGCAGALAICESGLNVLLTEEINWLGGQVTSQEVPPRV</sequence>
<dbReference type="Pfam" id="PF12831">
    <property type="entry name" value="FAD_oxidored"/>
    <property type="match status" value="1"/>
</dbReference>
<gene>
    <name evidence="1" type="ORF">GI584_05300</name>
</gene>
<name>A0A5Q2TS38_9BACI</name>
<organism evidence="1 2">
    <name type="scientific">Gracilibacillus salitolerans</name>
    <dbReference type="NCBI Taxonomy" id="2663022"/>
    <lineage>
        <taxon>Bacteria</taxon>
        <taxon>Bacillati</taxon>
        <taxon>Bacillota</taxon>
        <taxon>Bacilli</taxon>
        <taxon>Bacillales</taxon>
        <taxon>Bacillaceae</taxon>
        <taxon>Gracilibacillus</taxon>
    </lineage>
</organism>
<reference evidence="1 2" key="1">
    <citation type="submission" date="2019-11" db="EMBL/GenBank/DDBJ databases">
        <title>Gracilibacillus salitolerans sp. nov., a moderate halophile isolated from a saline soil in northwest China.</title>
        <authorList>
            <person name="Gan L."/>
        </authorList>
    </citation>
    <scope>NUCLEOTIDE SEQUENCE [LARGE SCALE GENOMIC DNA]</scope>
    <source>
        <strain evidence="1 2">SCU50</strain>
    </source>
</reference>
<keyword evidence="2" id="KW-1185">Reference proteome</keyword>
<evidence type="ECO:0000313" key="1">
    <source>
        <dbReference type="EMBL" id="QGH36932.1"/>
    </source>
</evidence>
<dbReference type="InterPro" id="IPR036188">
    <property type="entry name" value="FAD/NAD-bd_sf"/>
</dbReference>